<dbReference type="Proteomes" id="UP001287356">
    <property type="component" value="Unassembled WGS sequence"/>
</dbReference>
<protein>
    <submittedName>
        <fullName evidence="3">Uncharacterized protein</fullName>
    </submittedName>
</protein>
<keyword evidence="2" id="KW-0472">Membrane</keyword>
<accession>A0AAE0JUL9</accession>
<dbReference type="SUPFAM" id="SSF56399">
    <property type="entry name" value="ADP-ribosylation"/>
    <property type="match status" value="1"/>
</dbReference>
<dbReference type="Gene3D" id="3.90.228.10">
    <property type="match status" value="1"/>
</dbReference>
<evidence type="ECO:0000256" key="2">
    <source>
        <dbReference type="SAM" id="Phobius"/>
    </source>
</evidence>
<feature type="transmembrane region" description="Helical" evidence="2">
    <location>
        <begin position="223"/>
        <end position="243"/>
    </location>
</feature>
<evidence type="ECO:0000256" key="1">
    <source>
        <dbReference type="SAM" id="MobiDB-lite"/>
    </source>
</evidence>
<organism evidence="3 4">
    <name type="scientific">Lasiosphaeria ovina</name>
    <dbReference type="NCBI Taxonomy" id="92902"/>
    <lineage>
        <taxon>Eukaryota</taxon>
        <taxon>Fungi</taxon>
        <taxon>Dikarya</taxon>
        <taxon>Ascomycota</taxon>
        <taxon>Pezizomycotina</taxon>
        <taxon>Sordariomycetes</taxon>
        <taxon>Sordariomycetidae</taxon>
        <taxon>Sordariales</taxon>
        <taxon>Lasiosphaeriaceae</taxon>
        <taxon>Lasiosphaeria</taxon>
    </lineage>
</organism>
<reference evidence="3" key="2">
    <citation type="submission" date="2023-06" db="EMBL/GenBank/DDBJ databases">
        <authorList>
            <consortium name="Lawrence Berkeley National Laboratory"/>
            <person name="Haridas S."/>
            <person name="Hensen N."/>
            <person name="Bonometti L."/>
            <person name="Westerberg I."/>
            <person name="Brannstrom I.O."/>
            <person name="Guillou S."/>
            <person name="Cros-Aarteil S."/>
            <person name="Calhoun S."/>
            <person name="Kuo A."/>
            <person name="Mondo S."/>
            <person name="Pangilinan J."/>
            <person name="Riley R."/>
            <person name="Labutti K."/>
            <person name="Andreopoulos B."/>
            <person name="Lipzen A."/>
            <person name="Chen C."/>
            <person name="Yanf M."/>
            <person name="Daum C."/>
            <person name="Ng V."/>
            <person name="Clum A."/>
            <person name="Steindorff A."/>
            <person name="Ohm R."/>
            <person name="Martin F."/>
            <person name="Silar P."/>
            <person name="Natvig D."/>
            <person name="Lalanne C."/>
            <person name="Gautier V."/>
            <person name="Ament-Velasquez S.L."/>
            <person name="Kruys A."/>
            <person name="Hutchinson M.I."/>
            <person name="Powell A.J."/>
            <person name="Barry K."/>
            <person name="Miller A.N."/>
            <person name="Grigoriev I.V."/>
            <person name="Debuchy R."/>
            <person name="Gladieux P."/>
            <person name="Thoren M.H."/>
            <person name="Johannesson H."/>
        </authorList>
    </citation>
    <scope>NUCLEOTIDE SEQUENCE</scope>
    <source>
        <strain evidence="3">CBS 958.72</strain>
    </source>
</reference>
<evidence type="ECO:0000313" key="4">
    <source>
        <dbReference type="Proteomes" id="UP001287356"/>
    </source>
</evidence>
<evidence type="ECO:0000313" key="3">
    <source>
        <dbReference type="EMBL" id="KAK3361797.1"/>
    </source>
</evidence>
<keyword evidence="2" id="KW-1133">Transmembrane helix</keyword>
<dbReference type="AlphaFoldDB" id="A0AAE0JUL9"/>
<keyword evidence="2" id="KW-0812">Transmembrane</keyword>
<comment type="caution">
    <text evidence="3">The sequence shown here is derived from an EMBL/GenBank/DDBJ whole genome shotgun (WGS) entry which is preliminary data.</text>
</comment>
<reference evidence="3" key="1">
    <citation type="journal article" date="2023" name="Mol. Phylogenet. Evol.">
        <title>Genome-scale phylogeny and comparative genomics of the fungal order Sordariales.</title>
        <authorList>
            <person name="Hensen N."/>
            <person name="Bonometti L."/>
            <person name="Westerberg I."/>
            <person name="Brannstrom I.O."/>
            <person name="Guillou S."/>
            <person name="Cros-Aarteil S."/>
            <person name="Calhoun S."/>
            <person name="Haridas S."/>
            <person name="Kuo A."/>
            <person name="Mondo S."/>
            <person name="Pangilinan J."/>
            <person name="Riley R."/>
            <person name="LaButti K."/>
            <person name="Andreopoulos B."/>
            <person name="Lipzen A."/>
            <person name="Chen C."/>
            <person name="Yan M."/>
            <person name="Daum C."/>
            <person name="Ng V."/>
            <person name="Clum A."/>
            <person name="Steindorff A."/>
            <person name="Ohm R.A."/>
            <person name="Martin F."/>
            <person name="Silar P."/>
            <person name="Natvig D.O."/>
            <person name="Lalanne C."/>
            <person name="Gautier V."/>
            <person name="Ament-Velasquez S.L."/>
            <person name="Kruys A."/>
            <person name="Hutchinson M.I."/>
            <person name="Powell A.J."/>
            <person name="Barry K."/>
            <person name="Miller A.N."/>
            <person name="Grigoriev I.V."/>
            <person name="Debuchy R."/>
            <person name="Gladieux P."/>
            <person name="Hiltunen Thoren M."/>
            <person name="Johannesson H."/>
        </authorList>
    </citation>
    <scope>NUCLEOTIDE SEQUENCE</scope>
    <source>
        <strain evidence="3">CBS 958.72</strain>
    </source>
</reference>
<sequence>MGVNSKKQSHPTDTIIEHAFQTVENGFKKKWLHTSKSAQIHAIYGITEGDLARSYRGKWFARSMNGGVYRHLFHGTRRAYRIGDPGAGLLTRCHRESCNLCGILRKSFTITAARPGGKFGPRIYTTEVSLKADIYVRNHYVRSNLHAMLLCRVAYNRPRFVSVARRFVRTLATTVRQNFSIVEKGQLPPDMNATFALPGEIITRAKSGASGQRLVIETWTGCVFIAATAALLVLVHVGIVRILRLREPLAATSGIGDIDIMNSADDTTARTPRAGAEDGDGPREDMSLLEFTRGLGTASSRDLAKSLRNRRVQRHKS</sequence>
<keyword evidence="4" id="KW-1185">Reference proteome</keyword>
<gene>
    <name evidence="3" type="ORF">B0T24DRAFT_690227</name>
</gene>
<feature type="region of interest" description="Disordered" evidence="1">
    <location>
        <begin position="262"/>
        <end position="288"/>
    </location>
</feature>
<dbReference type="EMBL" id="JAULSN010000010">
    <property type="protein sequence ID" value="KAK3361797.1"/>
    <property type="molecule type" value="Genomic_DNA"/>
</dbReference>
<proteinExistence type="predicted"/>
<name>A0AAE0JUL9_9PEZI</name>